<dbReference type="EMBL" id="CAKKMG010000019">
    <property type="protein sequence ID" value="CAH0200212.1"/>
    <property type="molecule type" value="Genomic_DNA"/>
</dbReference>
<name>A0A9W4KXX1_9BACI</name>
<comment type="caution">
    <text evidence="1">The sequence shown here is derived from an EMBL/GenBank/DDBJ whole genome shotgun (WGS) entry which is preliminary data.</text>
</comment>
<reference evidence="1" key="1">
    <citation type="submission" date="2021-11" db="EMBL/GenBank/DDBJ databases">
        <authorList>
            <person name="Bulgarelli D."/>
        </authorList>
    </citation>
    <scope>NUCLEOTIDE SEQUENCE</scope>
    <source>
        <strain evidence="1">Bi133</strain>
    </source>
</reference>
<dbReference type="AlphaFoldDB" id="A0A9W4KXX1"/>
<dbReference type="Proteomes" id="UP000789326">
    <property type="component" value="Unassembled WGS sequence"/>
</dbReference>
<evidence type="ECO:0000313" key="1">
    <source>
        <dbReference type="EMBL" id="CAH0200212.1"/>
    </source>
</evidence>
<organism evidence="1 2">
    <name type="scientific">Peribacillus simplex</name>
    <dbReference type="NCBI Taxonomy" id="1478"/>
    <lineage>
        <taxon>Bacteria</taxon>
        <taxon>Bacillati</taxon>
        <taxon>Bacillota</taxon>
        <taxon>Bacilli</taxon>
        <taxon>Bacillales</taxon>
        <taxon>Bacillaceae</taxon>
        <taxon>Peribacillus</taxon>
    </lineage>
</organism>
<gene>
    <name evidence="1" type="ORF">SRABI133_01903</name>
</gene>
<evidence type="ECO:0000313" key="2">
    <source>
        <dbReference type="Proteomes" id="UP000789326"/>
    </source>
</evidence>
<proteinExistence type="predicted"/>
<accession>A0A9W4KXX1</accession>
<sequence length="46" mass="5017">MSSVTGIKVGDEKTGKSFTCFVHSKQSGTALKASLSIWTETLFYML</sequence>
<protein>
    <submittedName>
        <fullName evidence="1">Uncharacterized protein</fullName>
    </submittedName>
</protein>